<accession>H3BGU5</accession>
<feature type="transmembrane region" description="Helical" evidence="11">
    <location>
        <begin position="117"/>
        <end position="138"/>
    </location>
</feature>
<feature type="domain" description="G-protein coupled receptors family 1 profile" evidence="12">
    <location>
        <begin position="60"/>
        <end position="310"/>
    </location>
</feature>
<comment type="similarity">
    <text evidence="10">Belongs to the G-protein coupled receptor 1 family.</text>
</comment>
<dbReference type="PRINTS" id="PR00237">
    <property type="entry name" value="GPCRRHODOPSN"/>
</dbReference>
<dbReference type="HOGENOM" id="CLU_009579_8_0_1"/>
<keyword evidence="2 10" id="KW-0812">Transmembrane</keyword>
<dbReference type="GO" id="GO:0007204">
    <property type="term" value="P:positive regulation of cytosolic calcium ion concentration"/>
    <property type="evidence" value="ECO:0007669"/>
    <property type="project" value="TreeGrafter"/>
</dbReference>
<dbReference type="GO" id="GO:0004930">
    <property type="term" value="F:G protein-coupled receptor activity"/>
    <property type="evidence" value="ECO:0007669"/>
    <property type="project" value="UniProtKB-KW"/>
</dbReference>
<dbReference type="Ensembl" id="ENSLACT00000021256.1">
    <property type="protein sequence ID" value="ENSLACP00000021116.1"/>
    <property type="gene ID" value="ENSLACG00000018552.1"/>
</dbReference>
<proteinExistence type="inferred from homology"/>
<protein>
    <recommendedName>
        <fullName evidence="12">G-protein coupled receptors family 1 profile domain-containing protein</fullName>
    </recommendedName>
</protein>
<evidence type="ECO:0000256" key="1">
    <source>
        <dbReference type="ARBA" id="ARBA00004141"/>
    </source>
</evidence>
<dbReference type="GO" id="GO:0005886">
    <property type="term" value="C:plasma membrane"/>
    <property type="evidence" value="ECO:0007669"/>
    <property type="project" value="TreeGrafter"/>
</dbReference>
<organism evidence="13 14">
    <name type="scientific">Latimeria chalumnae</name>
    <name type="common">Coelacanth</name>
    <dbReference type="NCBI Taxonomy" id="7897"/>
    <lineage>
        <taxon>Eukaryota</taxon>
        <taxon>Metazoa</taxon>
        <taxon>Chordata</taxon>
        <taxon>Craniata</taxon>
        <taxon>Vertebrata</taxon>
        <taxon>Euteleostomi</taxon>
        <taxon>Coelacanthiformes</taxon>
        <taxon>Coelacanthidae</taxon>
        <taxon>Latimeria</taxon>
    </lineage>
</organism>
<evidence type="ECO:0000256" key="4">
    <source>
        <dbReference type="ARBA" id="ARBA00023040"/>
    </source>
</evidence>
<keyword evidence="5 11" id="KW-0472">Membrane</keyword>
<sequence>QDQAYTMDKLEPITEFPGNQSLFESDFSNDTDTSYEIFEEAASIIAATTYSIAFFLGVIGNILVIWNAGFKMRRTATVTYILHLSVVDLILTALLPFSISHIVLDFHWPFGTFLCKLLGLIVHLNMFASVFLLTVMSLDRCISVTHPIWTQNHRSTRTAGVVCMVVWILSVFLSIPFFVIREATASSWDTELIICHYTFHKKDLLVEGYVMVEVAVVVVRFVLAFVVPFAIIAVCYCTIMVKLKHRWKRTPEKSSKIVATIILTFFICWLPYHVLAIWHAFSEWPSIVTTLFLLATSMAYLNSCINPILYLAAGQGVRSQLKRKMHDALQTFLGDELIANRAPRVQCTSSASDTKVTFPKL</sequence>
<comment type="similarity">
    <text evidence="9">Belongs to the chemokine-like receptor (CMKLR) family.</text>
</comment>
<evidence type="ECO:0000256" key="11">
    <source>
        <dbReference type="SAM" id="Phobius"/>
    </source>
</evidence>
<dbReference type="eggNOG" id="KOG3656">
    <property type="taxonomic scope" value="Eukaryota"/>
</dbReference>
<comment type="subcellular location">
    <subcellularLocation>
        <location evidence="1">Membrane</location>
        <topology evidence="1">Multi-pass membrane protein</topology>
    </subcellularLocation>
</comment>
<feature type="transmembrane region" description="Helical" evidence="11">
    <location>
        <begin position="287"/>
        <end position="313"/>
    </location>
</feature>
<feature type="transmembrane region" description="Helical" evidence="11">
    <location>
        <begin position="41"/>
        <end position="66"/>
    </location>
</feature>
<evidence type="ECO:0000256" key="10">
    <source>
        <dbReference type="RuleBase" id="RU000688"/>
    </source>
</evidence>
<dbReference type="InterPro" id="IPR000826">
    <property type="entry name" value="Formyl_rcpt-rel"/>
</dbReference>
<keyword evidence="8 10" id="KW-0807">Transducer</keyword>
<dbReference type="Proteomes" id="UP000008672">
    <property type="component" value="Unassembled WGS sequence"/>
</dbReference>
<keyword evidence="7 10" id="KW-0675">Receptor</keyword>
<dbReference type="PROSITE" id="PS00237">
    <property type="entry name" value="G_PROTEIN_RECEP_F1_1"/>
    <property type="match status" value="1"/>
</dbReference>
<evidence type="ECO:0000256" key="2">
    <source>
        <dbReference type="ARBA" id="ARBA00022692"/>
    </source>
</evidence>
<dbReference type="SUPFAM" id="SSF81321">
    <property type="entry name" value="Family A G protein-coupled receptor-like"/>
    <property type="match status" value="1"/>
</dbReference>
<keyword evidence="14" id="KW-1185">Reference proteome</keyword>
<feature type="transmembrane region" description="Helical" evidence="11">
    <location>
        <begin position="214"/>
        <end position="236"/>
    </location>
</feature>
<dbReference type="InterPro" id="IPR000276">
    <property type="entry name" value="GPCR_Rhodpsn"/>
</dbReference>
<feature type="transmembrane region" description="Helical" evidence="11">
    <location>
        <begin position="257"/>
        <end position="281"/>
    </location>
</feature>
<dbReference type="Gene3D" id="1.20.1070.10">
    <property type="entry name" value="Rhodopsin 7-helix transmembrane proteins"/>
    <property type="match status" value="1"/>
</dbReference>
<evidence type="ECO:0000313" key="13">
    <source>
        <dbReference type="Ensembl" id="ENSLACP00000021116.1"/>
    </source>
</evidence>
<dbReference type="GeneTree" id="ENSGT01020000230438"/>
<evidence type="ECO:0000256" key="7">
    <source>
        <dbReference type="ARBA" id="ARBA00023170"/>
    </source>
</evidence>
<keyword evidence="6" id="KW-1015">Disulfide bond</keyword>
<dbReference type="GO" id="GO:0006954">
    <property type="term" value="P:inflammatory response"/>
    <property type="evidence" value="ECO:0007669"/>
    <property type="project" value="TreeGrafter"/>
</dbReference>
<dbReference type="AlphaFoldDB" id="H3BGU5"/>
<dbReference type="OMA" id="WHAFSEW"/>
<dbReference type="EMBL" id="AFYH01006582">
    <property type="status" value="NOT_ANNOTATED_CDS"/>
    <property type="molecule type" value="Genomic_DNA"/>
</dbReference>
<dbReference type="PANTHER" id="PTHR24225">
    <property type="entry name" value="CHEMOTACTIC RECEPTOR"/>
    <property type="match status" value="1"/>
</dbReference>
<dbReference type="InParanoid" id="H3BGU5"/>
<feature type="transmembrane region" description="Helical" evidence="11">
    <location>
        <begin position="78"/>
        <end position="97"/>
    </location>
</feature>
<evidence type="ECO:0000256" key="9">
    <source>
        <dbReference type="ARBA" id="ARBA00025736"/>
    </source>
</evidence>
<keyword evidence="3 11" id="KW-1133">Transmembrane helix</keyword>
<dbReference type="PROSITE" id="PS50262">
    <property type="entry name" value="G_PROTEIN_RECEP_F1_2"/>
    <property type="match status" value="1"/>
</dbReference>
<evidence type="ECO:0000256" key="6">
    <source>
        <dbReference type="ARBA" id="ARBA00023157"/>
    </source>
</evidence>
<dbReference type="PANTHER" id="PTHR24225:SF24">
    <property type="entry name" value="G-PROTEIN COUPLED RECEPTORS FAMILY 1 PROFILE DOMAIN-CONTAINING PROTEIN"/>
    <property type="match status" value="1"/>
</dbReference>
<dbReference type="PRINTS" id="PR00526">
    <property type="entry name" value="FMETLEUPHER"/>
</dbReference>
<dbReference type="GO" id="GO:0004875">
    <property type="term" value="F:complement receptor activity"/>
    <property type="evidence" value="ECO:0007669"/>
    <property type="project" value="TreeGrafter"/>
</dbReference>
<feature type="transmembrane region" description="Helical" evidence="11">
    <location>
        <begin position="159"/>
        <end position="180"/>
    </location>
</feature>
<evidence type="ECO:0000256" key="8">
    <source>
        <dbReference type="ARBA" id="ARBA00023224"/>
    </source>
</evidence>
<evidence type="ECO:0000313" key="14">
    <source>
        <dbReference type="Proteomes" id="UP000008672"/>
    </source>
</evidence>
<dbReference type="GO" id="GO:0007200">
    <property type="term" value="P:phospholipase C-activating G protein-coupled receptor signaling pathway"/>
    <property type="evidence" value="ECO:0007669"/>
    <property type="project" value="TreeGrafter"/>
</dbReference>
<evidence type="ECO:0000259" key="12">
    <source>
        <dbReference type="PROSITE" id="PS50262"/>
    </source>
</evidence>
<dbReference type="Pfam" id="PF00001">
    <property type="entry name" value="7tm_1"/>
    <property type="match status" value="1"/>
</dbReference>
<name>H3BGU5_LATCH</name>
<gene>
    <name evidence="13" type="primary">LOC102350837</name>
</gene>
<evidence type="ECO:0000256" key="3">
    <source>
        <dbReference type="ARBA" id="ARBA00022989"/>
    </source>
</evidence>
<reference evidence="14" key="1">
    <citation type="submission" date="2011-08" db="EMBL/GenBank/DDBJ databases">
        <title>The draft genome of Latimeria chalumnae.</title>
        <authorList>
            <person name="Di Palma F."/>
            <person name="Alfoldi J."/>
            <person name="Johnson J."/>
            <person name="Berlin A."/>
            <person name="Gnerre S."/>
            <person name="Jaffe D."/>
            <person name="MacCallum I."/>
            <person name="Young S."/>
            <person name="Walker B.J."/>
            <person name="Lander E."/>
            <person name="Lindblad-Toh K."/>
        </authorList>
    </citation>
    <scope>NUCLEOTIDE SEQUENCE [LARGE SCALE GENOMIC DNA]</scope>
    <source>
        <strain evidence="14">Wild caught</strain>
    </source>
</reference>
<reference evidence="13" key="3">
    <citation type="submission" date="2025-09" db="UniProtKB">
        <authorList>
            <consortium name="Ensembl"/>
        </authorList>
    </citation>
    <scope>IDENTIFICATION</scope>
</reference>
<keyword evidence="4 10" id="KW-0297">G-protein coupled receptor</keyword>
<reference evidence="13" key="2">
    <citation type="submission" date="2025-08" db="UniProtKB">
        <authorList>
            <consortium name="Ensembl"/>
        </authorList>
    </citation>
    <scope>IDENTIFICATION</scope>
</reference>
<evidence type="ECO:0000256" key="5">
    <source>
        <dbReference type="ARBA" id="ARBA00023136"/>
    </source>
</evidence>
<dbReference type="FunFam" id="1.20.1070.10:FF:000034">
    <property type="entry name" value="G-protein coupled receptor 1"/>
    <property type="match status" value="1"/>
</dbReference>
<dbReference type="InterPro" id="IPR017452">
    <property type="entry name" value="GPCR_Rhodpsn_7TM"/>
</dbReference>